<name>A0A0G2E148_PHACM</name>
<dbReference type="SUPFAM" id="SSF51735">
    <property type="entry name" value="NAD(P)-binding Rossmann-fold domains"/>
    <property type="match status" value="1"/>
</dbReference>
<evidence type="ECO:0008006" key="4">
    <source>
        <dbReference type="Google" id="ProtNLM"/>
    </source>
</evidence>
<evidence type="ECO:0000256" key="1">
    <source>
        <dbReference type="SAM" id="MobiDB-lite"/>
    </source>
</evidence>
<organism evidence="2 3">
    <name type="scientific">Phaeomoniella chlamydospora</name>
    <name type="common">Phaeoacremonium chlamydosporum</name>
    <dbReference type="NCBI Taxonomy" id="158046"/>
    <lineage>
        <taxon>Eukaryota</taxon>
        <taxon>Fungi</taxon>
        <taxon>Dikarya</taxon>
        <taxon>Ascomycota</taxon>
        <taxon>Pezizomycotina</taxon>
        <taxon>Eurotiomycetes</taxon>
        <taxon>Chaetothyriomycetidae</taxon>
        <taxon>Phaeomoniellales</taxon>
        <taxon>Phaeomoniellaceae</taxon>
        <taxon>Phaeomoniella</taxon>
    </lineage>
</organism>
<protein>
    <recommendedName>
        <fullName evidence="4">DUF1776-domain-containing protein</fullName>
    </recommendedName>
</protein>
<dbReference type="InterPro" id="IPR036291">
    <property type="entry name" value="NAD(P)-bd_dom_sf"/>
</dbReference>
<keyword evidence="3" id="KW-1185">Reference proteome</keyword>
<dbReference type="EMBL" id="LCWF01000167">
    <property type="protein sequence ID" value="KKY16101.1"/>
    <property type="molecule type" value="Genomic_DNA"/>
</dbReference>
<comment type="caution">
    <text evidence="2">The sequence shown here is derived from an EMBL/GenBank/DDBJ whole genome shotgun (WGS) entry which is preliminary data.</text>
</comment>
<gene>
    <name evidence="2" type="ORF">UCRPC4_g06012</name>
</gene>
<dbReference type="AlphaFoldDB" id="A0A0G2E148"/>
<dbReference type="InterPro" id="IPR013952">
    <property type="entry name" value="DUF1776_fun"/>
</dbReference>
<reference evidence="2 3" key="1">
    <citation type="submission" date="2015-05" db="EMBL/GenBank/DDBJ databases">
        <title>Distinctive expansion of gene families associated with plant cell wall degradation and secondary metabolism in the genomes of grapevine trunk pathogens.</title>
        <authorList>
            <person name="Lawrence D.P."/>
            <person name="Travadon R."/>
            <person name="Rolshausen P.E."/>
            <person name="Baumgartner K."/>
        </authorList>
    </citation>
    <scope>NUCLEOTIDE SEQUENCE [LARGE SCALE GENOMIC DNA]</scope>
    <source>
        <strain evidence="2">UCRPC4</strain>
    </source>
</reference>
<evidence type="ECO:0000313" key="3">
    <source>
        <dbReference type="Proteomes" id="UP000053317"/>
    </source>
</evidence>
<dbReference type="Gene3D" id="3.40.50.720">
    <property type="entry name" value="NAD(P)-binding Rossmann-like Domain"/>
    <property type="match status" value="1"/>
</dbReference>
<dbReference type="OrthoDB" id="5308060at2759"/>
<reference evidence="2 3" key="2">
    <citation type="submission" date="2015-05" db="EMBL/GenBank/DDBJ databases">
        <authorList>
            <person name="Morales-Cruz A."/>
            <person name="Amrine K.C."/>
            <person name="Cantu D."/>
        </authorList>
    </citation>
    <scope>NUCLEOTIDE SEQUENCE [LARGE SCALE GENOMIC DNA]</scope>
    <source>
        <strain evidence="2">UCRPC4</strain>
    </source>
</reference>
<sequence>MTIQDLILSYHNISAFSRLGTKCSRLSSIPRDAARYGNAVADFIDRQVDTLATEVKQWTDKINTPFSSSRAPSPIYQAPPPPKSFVQKTADWVSEHRVLVAVTVAFTGTTLLLIHNKRKNERRKRRAKRTVTGAKKEVVVLASTIHDPLARSLAFDLERRGYIIYITVSSQAEYDLVARGSDARPDIRPLWMDLTSSVPNPEKDIHPALTPIHDLIAKPQVARSNGIPSQQYMCSLAGLILMPATDYIKAPLLSVPAHDLIDIVNTRLLSPMLLTQQFLPLLSNLTHPTSIIVAYPSIPDSLTPPLQVTASAATSALSSFTQSLRSEIQLLQPPHSQPIQVTELKLGNIDLGTTPSFSKAQNARDLEALSRSASSSPPPRGSPNAAPQQALTWHWHSTQRAQALRRTFGQTTTSVRGSPVRTFHNAVFDTLYAGRSLKPASTHTWPQWLLGLAFRITDDGPGGVVYAGRGARLYDYLSRNVHPRSLVDIIVRWRYKRDGYGYQNEHTADIERGGNNTHHQNKDHVMGPASGSPGLEGSYGSESAVWEKV</sequence>
<dbReference type="Pfam" id="PF08643">
    <property type="entry name" value="DUF1776"/>
    <property type="match status" value="1"/>
</dbReference>
<feature type="region of interest" description="Disordered" evidence="1">
    <location>
        <begin position="507"/>
        <end position="549"/>
    </location>
</feature>
<dbReference type="Proteomes" id="UP000053317">
    <property type="component" value="Unassembled WGS sequence"/>
</dbReference>
<proteinExistence type="predicted"/>
<feature type="region of interest" description="Disordered" evidence="1">
    <location>
        <begin position="355"/>
        <end position="388"/>
    </location>
</feature>
<accession>A0A0G2E148</accession>
<evidence type="ECO:0000313" key="2">
    <source>
        <dbReference type="EMBL" id="KKY16101.1"/>
    </source>
</evidence>